<dbReference type="EMBL" id="JAULSR010000001">
    <property type="protein sequence ID" value="KAK0634499.1"/>
    <property type="molecule type" value="Genomic_DNA"/>
</dbReference>
<gene>
    <name evidence="1" type="ORF">B0T17DRAFT_513519</name>
</gene>
<protein>
    <submittedName>
        <fullName evidence="1">Uncharacterized protein</fullName>
    </submittedName>
</protein>
<dbReference type="Proteomes" id="UP001174934">
    <property type="component" value="Unassembled WGS sequence"/>
</dbReference>
<evidence type="ECO:0000313" key="1">
    <source>
        <dbReference type="EMBL" id="KAK0634499.1"/>
    </source>
</evidence>
<keyword evidence="2" id="KW-1185">Reference proteome</keyword>
<accession>A0AA39XI91</accession>
<dbReference type="AlphaFoldDB" id="A0AA39XI91"/>
<organism evidence="1 2">
    <name type="scientific">Bombardia bombarda</name>
    <dbReference type="NCBI Taxonomy" id="252184"/>
    <lineage>
        <taxon>Eukaryota</taxon>
        <taxon>Fungi</taxon>
        <taxon>Dikarya</taxon>
        <taxon>Ascomycota</taxon>
        <taxon>Pezizomycotina</taxon>
        <taxon>Sordariomycetes</taxon>
        <taxon>Sordariomycetidae</taxon>
        <taxon>Sordariales</taxon>
        <taxon>Lasiosphaeriaceae</taxon>
        <taxon>Bombardia</taxon>
    </lineage>
</organism>
<evidence type="ECO:0000313" key="2">
    <source>
        <dbReference type="Proteomes" id="UP001174934"/>
    </source>
</evidence>
<reference evidence="1" key="1">
    <citation type="submission" date="2023-06" db="EMBL/GenBank/DDBJ databases">
        <title>Genome-scale phylogeny and comparative genomics of the fungal order Sordariales.</title>
        <authorList>
            <consortium name="Lawrence Berkeley National Laboratory"/>
            <person name="Hensen N."/>
            <person name="Bonometti L."/>
            <person name="Westerberg I."/>
            <person name="Brannstrom I.O."/>
            <person name="Guillou S."/>
            <person name="Cros-Aarteil S."/>
            <person name="Calhoun S."/>
            <person name="Haridas S."/>
            <person name="Kuo A."/>
            <person name="Mondo S."/>
            <person name="Pangilinan J."/>
            <person name="Riley R."/>
            <person name="LaButti K."/>
            <person name="Andreopoulos B."/>
            <person name="Lipzen A."/>
            <person name="Chen C."/>
            <person name="Yanf M."/>
            <person name="Daum C."/>
            <person name="Ng V."/>
            <person name="Clum A."/>
            <person name="Steindorff A."/>
            <person name="Ohm R."/>
            <person name="Martin F."/>
            <person name="Silar P."/>
            <person name="Natvig D."/>
            <person name="Lalanne C."/>
            <person name="Gautier V."/>
            <person name="Ament-velasquez S.L."/>
            <person name="Kruys A."/>
            <person name="Hutchinson M.I."/>
            <person name="Powell A.J."/>
            <person name="Barry K."/>
            <person name="Miller A.N."/>
            <person name="Grigoriev I.V."/>
            <person name="Debuchy R."/>
            <person name="Gladieux P."/>
            <person name="Thoren M.H."/>
            <person name="Johannesson H."/>
        </authorList>
    </citation>
    <scope>NUCLEOTIDE SEQUENCE</scope>
    <source>
        <strain evidence="1">SMH3391-2</strain>
    </source>
</reference>
<proteinExistence type="predicted"/>
<name>A0AA39XI91_9PEZI</name>
<sequence>MSTQCAYQVVRRNNTTSSAHSCSNLAQNGCCQASVALTDHRLWPCGACCPLVTVVR</sequence>
<comment type="caution">
    <text evidence="1">The sequence shown here is derived from an EMBL/GenBank/DDBJ whole genome shotgun (WGS) entry which is preliminary data.</text>
</comment>